<comment type="caution">
    <text evidence="2">The sequence shown here is derived from an EMBL/GenBank/DDBJ whole genome shotgun (WGS) entry which is preliminary data.</text>
</comment>
<reference evidence="2" key="1">
    <citation type="submission" date="2021-02" db="EMBL/GenBank/DDBJ databases">
        <title>Psilocybe cubensis genome.</title>
        <authorList>
            <person name="Mckernan K.J."/>
            <person name="Crawford S."/>
            <person name="Trippe A."/>
            <person name="Kane L.T."/>
            <person name="Mclaughlin S."/>
        </authorList>
    </citation>
    <scope>NUCLEOTIDE SEQUENCE [LARGE SCALE GENOMIC DNA]</scope>
    <source>
        <strain evidence="2">MGC-MH-2018</strain>
    </source>
</reference>
<name>A0A8H7Y8Z9_PSICU</name>
<protein>
    <submittedName>
        <fullName evidence="2">Uncharacterized protein</fullName>
    </submittedName>
</protein>
<keyword evidence="1" id="KW-0812">Transmembrane</keyword>
<feature type="transmembrane region" description="Helical" evidence="1">
    <location>
        <begin position="6"/>
        <end position="26"/>
    </location>
</feature>
<sequence>MNNTPAYVGPFFLLSNVYASSLLASLDRRERMRADIHSSRGVISIPLDYVTDQTPSTLAASRYTKTFKESDVTPSIHQSQSLRVSETADYDLEAEFGQDRSKNLKLPN</sequence>
<evidence type="ECO:0000313" key="2">
    <source>
        <dbReference type="EMBL" id="KAG5173323.1"/>
    </source>
</evidence>
<evidence type="ECO:0000256" key="1">
    <source>
        <dbReference type="SAM" id="Phobius"/>
    </source>
</evidence>
<keyword evidence="1" id="KW-0472">Membrane</keyword>
<dbReference type="EMBL" id="JAFIQS010000002">
    <property type="protein sequence ID" value="KAG5173323.1"/>
    <property type="molecule type" value="Genomic_DNA"/>
</dbReference>
<dbReference type="AlphaFoldDB" id="A0A8H7Y8Z9"/>
<proteinExistence type="predicted"/>
<organism evidence="2">
    <name type="scientific">Psilocybe cubensis</name>
    <name type="common">Psychedelic mushroom</name>
    <name type="synonym">Stropharia cubensis</name>
    <dbReference type="NCBI Taxonomy" id="181762"/>
    <lineage>
        <taxon>Eukaryota</taxon>
        <taxon>Fungi</taxon>
        <taxon>Dikarya</taxon>
        <taxon>Basidiomycota</taxon>
        <taxon>Agaricomycotina</taxon>
        <taxon>Agaricomycetes</taxon>
        <taxon>Agaricomycetidae</taxon>
        <taxon>Agaricales</taxon>
        <taxon>Agaricineae</taxon>
        <taxon>Strophariaceae</taxon>
        <taxon>Psilocybe</taxon>
    </lineage>
</organism>
<accession>A0A8H7Y8Z9</accession>
<keyword evidence="1" id="KW-1133">Transmembrane helix</keyword>
<gene>
    <name evidence="2" type="ORF">JR316_002835</name>
</gene>